<dbReference type="InterPro" id="IPR000182">
    <property type="entry name" value="GNAT_dom"/>
</dbReference>
<dbReference type="Pfam" id="PF13302">
    <property type="entry name" value="Acetyltransf_3"/>
    <property type="match status" value="1"/>
</dbReference>
<dbReference type="Gene3D" id="3.40.630.30">
    <property type="match status" value="1"/>
</dbReference>
<accession>A0ABP9GJP2</accession>
<protein>
    <submittedName>
        <fullName evidence="2">GNAT family N-acetyltransferase</fullName>
    </submittedName>
</protein>
<keyword evidence="3" id="KW-1185">Reference proteome</keyword>
<evidence type="ECO:0000259" key="1">
    <source>
        <dbReference type="Pfam" id="PF13302"/>
    </source>
</evidence>
<name>A0ABP9GJP2_9ACTN</name>
<feature type="domain" description="N-acetyltransferase" evidence="1">
    <location>
        <begin position="112"/>
        <end position="168"/>
    </location>
</feature>
<dbReference type="EMBL" id="BAABIK010000008">
    <property type="protein sequence ID" value="GAA4938108.1"/>
    <property type="molecule type" value="Genomic_DNA"/>
</dbReference>
<proteinExistence type="predicted"/>
<evidence type="ECO:0000313" key="3">
    <source>
        <dbReference type="Proteomes" id="UP001499993"/>
    </source>
</evidence>
<comment type="caution">
    <text evidence="2">The sequence shown here is derived from an EMBL/GenBank/DDBJ whole genome shotgun (WGS) entry which is preliminary data.</text>
</comment>
<organism evidence="2 3">
    <name type="scientific">Streptomonospora halophila</name>
    <dbReference type="NCBI Taxonomy" id="427369"/>
    <lineage>
        <taxon>Bacteria</taxon>
        <taxon>Bacillati</taxon>
        <taxon>Actinomycetota</taxon>
        <taxon>Actinomycetes</taxon>
        <taxon>Streptosporangiales</taxon>
        <taxon>Nocardiopsidaceae</taxon>
        <taxon>Streptomonospora</taxon>
    </lineage>
</organism>
<dbReference type="Proteomes" id="UP001499993">
    <property type="component" value="Unassembled WGS sequence"/>
</dbReference>
<dbReference type="SUPFAM" id="SSF55729">
    <property type="entry name" value="Acyl-CoA N-acyltransferases (Nat)"/>
    <property type="match status" value="1"/>
</dbReference>
<sequence>MEHAREAFPLFNDEHLHAWTGGMPASLDELTARYRRQAVGRSPDGTQGWLNWILRRDSDGLLVGTVQATLHRSPLYGPLHGPLYERLFGRLLGPLSEPFSGPYGPLRRPRLEAELAWMVGTDHQGLGYAREGALAMARWLATPGVVRLTAHIRPGHRASEGVARSLGLAATDAVSDGETVWASAAP</sequence>
<evidence type="ECO:0000313" key="2">
    <source>
        <dbReference type="EMBL" id="GAA4938108.1"/>
    </source>
</evidence>
<gene>
    <name evidence="2" type="ORF">GCM10023224_19130</name>
</gene>
<reference evidence="3" key="1">
    <citation type="journal article" date="2019" name="Int. J. Syst. Evol. Microbiol.">
        <title>The Global Catalogue of Microorganisms (GCM) 10K type strain sequencing project: providing services to taxonomists for standard genome sequencing and annotation.</title>
        <authorList>
            <consortium name="The Broad Institute Genomics Platform"/>
            <consortium name="The Broad Institute Genome Sequencing Center for Infectious Disease"/>
            <person name="Wu L."/>
            <person name="Ma J."/>
        </authorList>
    </citation>
    <scope>NUCLEOTIDE SEQUENCE [LARGE SCALE GENOMIC DNA]</scope>
    <source>
        <strain evidence="3">JCM 18123</strain>
    </source>
</reference>
<dbReference type="InterPro" id="IPR016181">
    <property type="entry name" value="Acyl_CoA_acyltransferase"/>
</dbReference>